<organism evidence="7 8">
    <name type="scientific">Symbiobacterium terraclitae</name>
    <dbReference type="NCBI Taxonomy" id="557451"/>
    <lineage>
        <taxon>Bacteria</taxon>
        <taxon>Bacillati</taxon>
        <taxon>Bacillota</taxon>
        <taxon>Clostridia</taxon>
        <taxon>Eubacteriales</taxon>
        <taxon>Symbiobacteriaceae</taxon>
        <taxon>Symbiobacterium</taxon>
    </lineage>
</organism>
<evidence type="ECO:0000256" key="6">
    <source>
        <dbReference type="SAM" id="MobiDB-lite"/>
    </source>
</evidence>
<gene>
    <name evidence="5" type="primary">scpB</name>
    <name evidence="7" type="ORF">J2Z79_000109</name>
</gene>
<keyword evidence="1 5" id="KW-0963">Cytoplasm</keyword>
<dbReference type="Proteomes" id="UP001519289">
    <property type="component" value="Unassembled WGS sequence"/>
</dbReference>
<dbReference type="Gene3D" id="1.10.10.10">
    <property type="entry name" value="Winged helix-like DNA-binding domain superfamily/Winged helix DNA-binding domain"/>
    <property type="match status" value="2"/>
</dbReference>
<dbReference type="SUPFAM" id="SSF46785">
    <property type="entry name" value="Winged helix' DNA-binding domain"/>
    <property type="match status" value="2"/>
</dbReference>
<dbReference type="RefSeq" id="WP_245301782.1">
    <property type="nucleotide sequence ID" value="NZ_JAGGLG010000001.1"/>
</dbReference>
<evidence type="ECO:0000256" key="1">
    <source>
        <dbReference type="ARBA" id="ARBA00022490"/>
    </source>
</evidence>
<accession>A0ABS4JMH7</accession>
<protein>
    <recommendedName>
        <fullName evidence="5">Segregation and condensation protein B</fullName>
    </recommendedName>
</protein>
<comment type="function">
    <text evidence="5">Participates in chromosomal partition during cell division. May act via the formation of a condensin-like complex containing Smc and ScpA that pull DNA away from mid-cell into both cell halves.</text>
</comment>
<evidence type="ECO:0000256" key="5">
    <source>
        <dbReference type="HAMAP-Rule" id="MF_01804"/>
    </source>
</evidence>
<dbReference type="InterPro" id="IPR005234">
    <property type="entry name" value="ScpB_csome_segregation"/>
</dbReference>
<keyword evidence="8" id="KW-1185">Reference proteome</keyword>
<dbReference type="PANTHER" id="PTHR34298">
    <property type="entry name" value="SEGREGATION AND CONDENSATION PROTEIN B"/>
    <property type="match status" value="1"/>
</dbReference>
<dbReference type="EMBL" id="JAGGLG010000001">
    <property type="protein sequence ID" value="MBP2016736.1"/>
    <property type="molecule type" value="Genomic_DNA"/>
</dbReference>
<keyword evidence="4 5" id="KW-0131">Cell cycle</keyword>
<sequence>MIWNHGKMILEALLLASPEPLTIRRIAEVIGLDEKDAAILMADLQKDYEAPGRGLAIRELAGGYVLTTRPEAAEYVERLLQPRSRGLSHAALETLAIIAYRQPITRAEIEAVRGVKVDRALETLLERRLVADVGRKEAPGRPILYGTTPEFLKYFGLKELSDLPPVSLDTSEPGLILPTRTGGAAEDGPEGEGGDASRGDGASDGEPVAAGDTAEEATAHEGAGAPESGVSAAHEGEGASEGLASRAGTEEG</sequence>
<dbReference type="InterPro" id="IPR036388">
    <property type="entry name" value="WH-like_DNA-bd_sf"/>
</dbReference>
<evidence type="ECO:0000313" key="7">
    <source>
        <dbReference type="EMBL" id="MBP2016736.1"/>
    </source>
</evidence>
<evidence type="ECO:0000256" key="3">
    <source>
        <dbReference type="ARBA" id="ARBA00022829"/>
    </source>
</evidence>
<dbReference type="InterPro" id="IPR036390">
    <property type="entry name" value="WH_DNA-bd_sf"/>
</dbReference>
<comment type="subcellular location">
    <subcellularLocation>
        <location evidence="5">Cytoplasm</location>
    </subcellularLocation>
    <text evidence="5">Associated with two foci at the outer edges of the nucleoid region in young cells, and at four foci within both cell halves in older cells.</text>
</comment>
<evidence type="ECO:0000313" key="8">
    <source>
        <dbReference type="Proteomes" id="UP001519289"/>
    </source>
</evidence>
<evidence type="ECO:0000256" key="4">
    <source>
        <dbReference type="ARBA" id="ARBA00023306"/>
    </source>
</evidence>
<dbReference type="NCBIfam" id="TIGR00281">
    <property type="entry name" value="SMC-Scp complex subunit ScpB"/>
    <property type="match status" value="1"/>
</dbReference>
<feature type="region of interest" description="Disordered" evidence="6">
    <location>
        <begin position="163"/>
        <end position="252"/>
    </location>
</feature>
<name>A0ABS4JMH7_9FIRM</name>
<comment type="subunit">
    <text evidence="5">Homodimer. Homodimerization may be required to stabilize the binding of ScpA to the Smc head domains. Component of a cohesin-like complex composed of ScpA, ScpB and the Smc homodimer, in which ScpA and ScpB bind to the head domain of Smc. The presence of the three proteins is required for the association of the complex with DNA.</text>
</comment>
<comment type="similarity">
    <text evidence="5">Belongs to the ScpB family.</text>
</comment>
<proteinExistence type="inferred from homology"/>
<reference evidence="7 8" key="1">
    <citation type="submission" date="2021-03" db="EMBL/GenBank/DDBJ databases">
        <title>Genomic Encyclopedia of Type Strains, Phase IV (KMG-IV): sequencing the most valuable type-strain genomes for metagenomic binning, comparative biology and taxonomic classification.</title>
        <authorList>
            <person name="Goeker M."/>
        </authorList>
    </citation>
    <scope>NUCLEOTIDE SEQUENCE [LARGE SCALE GENOMIC DNA]</scope>
    <source>
        <strain evidence="7 8">DSM 27138</strain>
    </source>
</reference>
<evidence type="ECO:0000256" key="2">
    <source>
        <dbReference type="ARBA" id="ARBA00022618"/>
    </source>
</evidence>
<dbReference type="PANTHER" id="PTHR34298:SF2">
    <property type="entry name" value="SEGREGATION AND CONDENSATION PROTEIN B"/>
    <property type="match status" value="1"/>
</dbReference>
<keyword evidence="2 5" id="KW-0132">Cell division</keyword>
<dbReference type="HAMAP" id="MF_01804">
    <property type="entry name" value="ScpB"/>
    <property type="match status" value="1"/>
</dbReference>
<keyword evidence="3 5" id="KW-0159">Chromosome partition</keyword>
<dbReference type="Pfam" id="PF04079">
    <property type="entry name" value="SMC_ScpB"/>
    <property type="match status" value="1"/>
</dbReference>
<comment type="caution">
    <text evidence="7">The sequence shown here is derived from an EMBL/GenBank/DDBJ whole genome shotgun (WGS) entry which is preliminary data.</text>
</comment>